<evidence type="ECO:0000259" key="2">
    <source>
        <dbReference type="PROSITE" id="PS50994"/>
    </source>
</evidence>
<dbReference type="PROSITE" id="PS50994">
    <property type="entry name" value="INTEGRASE"/>
    <property type="match status" value="1"/>
</dbReference>
<dbReference type="GO" id="GO:0003676">
    <property type="term" value="F:nucleic acid binding"/>
    <property type="evidence" value="ECO:0007669"/>
    <property type="project" value="InterPro"/>
</dbReference>
<dbReference type="InterPro" id="IPR039537">
    <property type="entry name" value="Retrotran_Ty1/copia-like"/>
</dbReference>
<dbReference type="AlphaFoldDB" id="A0A438FRX4"/>
<feature type="domain" description="Integrase catalytic" evidence="2">
    <location>
        <begin position="138"/>
        <end position="171"/>
    </location>
</feature>
<protein>
    <recommendedName>
        <fullName evidence="2">Integrase catalytic domain-containing protein</fullName>
    </recommendedName>
</protein>
<evidence type="ECO:0000313" key="3">
    <source>
        <dbReference type="EMBL" id="RVW62693.1"/>
    </source>
</evidence>
<organism evidence="3 4">
    <name type="scientific">Vitis vinifera</name>
    <name type="common">Grape</name>
    <dbReference type="NCBI Taxonomy" id="29760"/>
    <lineage>
        <taxon>Eukaryota</taxon>
        <taxon>Viridiplantae</taxon>
        <taxon>Streptophyta</taxon>
        <taxon>Embryophyta</taxon>
        <taxon>Tracheophyta</taxon>
        <taxon>Spermatophyta</taxon>
        <taxon>Magnoliopsida</taxon>
        <taxon>eudicotyledons</taxon>
        <taxon>Gunneridae</taxon>
        <taxon>Pentapetalae</taxon>
        <taxon>rosids</taxon>
        <taxon>Vitales</taxon>
        <taxon>Vitaceae</taxon>
        <taxon>Viteae</taxon>
        <taxon>Vitis</taxon>
    </lineage>
</organism>
<dbReference type="InterPro" id="IPR054722">
    <property type="entry name" value="PolX-like_BBD"/>
</dbReference>
<proteinExistence type="predicted"/>
<dbReference type="InterPro" id="IPR036397">
    <property type="entry name" value="RNaseH_sf"/>
</dbReference>
<gene>
    <name evidence="3" type="ORF">CK203_062669</name>
</gene>
<dbReference type="InterPro" id="IPR012337">
    <property type="entry name" value="RNaseH-like_sf"/>
</dbReference>
<comment type="caution">
    <text evidence="3">The sequence shown here is derived from an EMBL/GenBank/DDBJ whole genome shotgun (WGS) entry which is preliminary data.</text>
</comment>
<keyword evidence="1" id="KW-0645">Protease</keyword>
<accession>A0A438FRX4</accession>
<dbReference type="EMBL" id="QGNW01000763">
    <property type="protein sequence ID" value="RVW62693.1"/>
    <property type="molecule type" value="Genomic_DNA"/>
</dbReference>
<dbReference type="PANTHER" id="PTHR42648">
    <property type="entry name" value="TRANSPOSASE, PUTATIVE-RELATED"/>
    <property type="match status" value="1"/>
</dbReference>
<evidence type="ECO:0000256" key="1">
    <source>
        <dbReference type="ARBA" id="ARBA00022670"/>
    </source>
</evidence>
<evidence type="ECO:0000313" key="4">
    <source>
        <dbReference type="Proteomes" id="UP000288805"/>
    </source>
</evidence>
<sequence>MGLMKVLFDMYEKPFANNKPMRAIVSNFLGNAKLKFNDIRDQILVEEVRRIDSSEALIASSTLNLENKGASFHITAHEEIMENYVFRNYGKVYLEDGTPLDIIGVGDIYMKISNGSMWKIHKCKAMVENETNLRVKCLKSDNGEEYIDDDFKQYCPKNGIKMIKTIPGKPQ</sequence>
<dbReference type="GO" id="GO:0015074">
    <property type="term" value="P:DNA integration"/>
    <property type="evidence" value="ECO:0007669"/>
    <property type="project" value="InterPro"/>
</dbReference>
<dbReference type="Proteomes" id="UP000288805">
    <property type="component" value="Unassembled WGS sequence"/>
</dbReference>
<dbReference type="GO" id="GO:0008233">
    <property type="term" value="F:peptidase activity"/>
    <property type="evidence" value="ECO:0007669"/>
    <property type="project" value="UniProtKB-KW"/>
</dbReference>
<reference evidence="3 4" key="1">
    <citation type="journal article" date="2018" name="PLoS Genet.">
        <title>Population sequencing reveals clonal diversity and ancestral inbreeding in the grapevine cultivar Chardonnay.</title>
        <authorList>
            <person name="Roach M.J."/>
            <person name="Johnson D.L."/>
            <person name="Bohlmann J."/>
            <person name="van Vuuren H.J."/>
            <person name="Jones S.J."/>
            <person name="Pretorius I.S."/>
            <person name="Schmidt S.A."/>
            <person name="Borneman A.R."/>
        </authorList>
    </citation>
    <scope>NUCLEOTIDE SEQUENCE [LARGE SCALE GENOMIC DNA]</scope>
    <source>
        <strain evidence="4">cv. Chardonnay</strain>
        <tissue evidence="3">Leaf</tissue>
    </source>
</reference>
<name>A0A438FRX4_VITVI</name>
<dbReference type="Gene3D" id="3.30.420.10">
    <property type="entry name" value="Ribonuclease H-like superfamily/Ribonuclease H"/>
    <property type="match status" value="1"/>
</dbReference>
<dbReference type="SUPFAM" id="SSF53098">
    <property type="entry name" value="Ribonuclease H-like"/>
    <property type="match status" value="1"/>
</dbReference>
<keyword evidence="1" id="KW-0378">Hydrolase</keyword>
<dbReference type="InterPro" id="IPR001584">
    <property type="entry name" value="Integrase_cat-core"/>
</dbReference>
<dbReference type="GO" id="GO:0006508">
    <property type="term" value="P:proteolysis"/>
    <property type="evidence" value="ECO:0007669"/>
    <property type="project" value="UniProtKB-KW"/>
</dbReference>
<dbReference type="Pfam" id="PF22936">
    <property type="entry name" value="Pol_BBD"/>
    <property type="match status" value="1"/>
</dbReference>
<dbReference type="PANTHER" id="PTHR42648:SF28">
    <property type="entry name" value="TRANSPOSON-ENCODED PROTEIN WITH RIBONUCLEASE H-LIKE AND RETROVIRUS ZINC FINGER-LIKE DOMAINS"/>
    <property type="match status" value="1"/>
</dbReference>